<evidence type="ECO:0000313" key="2">
    <source>
        <dbReference type="Proteomes" id="UP000076154"/>
    </source>
</evidence>
<accession>A0A369JY35</accession>
<comment type="caution">
    <text evidence="1">The sequence shown here is derived from an EMBL/GenBank/DDBJ whole genome shotgun (WGS) entry which is preliminary data.</text>
</comment>
<evidence type="ECO:0000313" key="1">
    <source>
        <dbReference type="EMBL" id="RDB25275.1"/>
    </source>
</evidence>
<dbReference type="STRING" id="39966.A0A369JY35"/>
<name>A0A369JY35_HYPMA</name>
<dbReference type="AlphaFoldDB" id="A0A369JY35"/>
<proteinExistence type="predicted"/>
<keyword evidence="2" id="KW-1185">Reference proteome</keyword>
<dbReference type="OrthoDB" id="2367075at2759"/>
<organism evidence="1 2">
    <name type="scientific">Hypsizygus marmoreus</name>
    <name type="common">White beech mushroom</name>
    <name type="synonym">Agaricus marmoreus</name>
    <dbReference type="NCBI Taxonomy" id="39966"/>
    <lineage>
        <taxon>Eukaryota</taxon>
        <taxon>Fungi</taxon>
        <taxon>Dikarya</taxon>
        <taxon>Basidiomycota</taxon>
        <taxon>Agaricomycotina</taxon>
        <taxon>Agaricomycetes</taxon>
        <taxon>Agaricomycetidae</taxon>
        <taxon>Agaricales</taxon>
        <taxon>Tricholomatineae</taxon>
        <taxon>Lyophyllaceae</taxon>
        <taxon>Hypsizygus</taxon>
    </lineage>
</organism>
<gene>
    <name evidence="1" type="ORF">Hypma_007977</name>
</gene>
<dbReference type="InParanoid" id="A0A369JY35"/>
<feature type="non-terminal residue" evidence="1">
    <location>
        <position position="1"/>
    </location>
</feature>
<sequence length="286" mass="32465">SGLCLRDLQGTTLLWPNSGSLCGHDLKYNLSLFIDIAEAFFEFLALSMPSLLSESQTRPAFCTVDAVLPTKHPQYYMANGNVVIRVQNTLFKLDLSILHEKSPILRMIVPPVYAGKMRFQGFDDEHPFLLRETTERDFVRLLWILYPSDQQSWGAISIDDWISILKSATKFQIEDIRGLAAARLHASSVDPIRKIAIWEEYHLDSSQLRSSYVALCLRPEPLTLAMTMALGLKNFTQLAGARDVFHQRVGFGCCKRYSAEQRRAIAEEIIGRAFARPAQQAKRRKT</sequence>
<evidence type="ECO:0008006" key="3">
    <source>
        <dbReference type="Google" id="ProtNLM"/>
    </source>
</evidence>
<protein>
    <recommendedName>
        <fullName evidence="3">BTB domain-containing protein</fullName>
    </recommendedName>
</protein>
<dbReference type="Proteomes" id="UP000076154">
    <property type="component" value="Unassembled WGS sequence"/>
</dbReference>
<reference evidence="1" key="1">
    <citation type="submission" date="2018-04" db="EMBL/GenBank/DDBJ databases">
        <title>Whole genome sequencing of Hypsizygus marmoreus.</title>
        <authorList>
            <person name="Choi I.-G."/>
            <person name="Min B."/>
            <person name="Kim J.-G."/>
            <person name="Kim S."/>
            <person name="Oh Y.-L."/>
            <person name="Kong W.-S."/>
            <person name="Park H."/>
            <person name="Jeong J."/>
            <person name="Song E.-S."/>
        </authorList>
    </citation>
    <scope>NUCLEOTIDE SEQUENCE [LARGE SCALE GENOMIC DNA]</scope>
    <source>
        <strain evidence="1">51987-8</strain>
    </source>
</reference>
<dbReference type="EMBL" id="LUEZ02000041">
    <property type="protein sequence ID" value="RDB25275.1"/>
    <property type="molecule type" value="Genomic_DNA"/>
</dbReference>